<dbReference type="InterPro" id="IPR015946">
    <property type="entry name" value="KH_dom-like_a/b"/>
</dbReference>
<dbReference type="eggNOG" id="COG1765">
    <property type="taxonomic scope" value="Bacteria"/>
</dbReference>
<protein>
    <submittedName>
        <fullName evidence="2">OsmC-like protein</fullName>
    </submittedName>
</protein>
<dbReference type="PANTHER" id="PTHR34352:SF1">
    <property type="entry name" value="PROTEIN YHFA"/>
    <property type="match status" value="1"/>
</dbReference>
<dbReference type="EMBL" id="LT906441">
    <property type="protein sequence ID" value="SNV30444.1"/>
    <property type="molecule type" value="Genomic_DNA"/>
</dbReference>
<evidence type="ECO:0000256" key="1">
    <source>
        <dbReference type="SAM" id="MobiDB-lite"/>
    </source>
</evidence>
<evidence type="ECO:0000313" key="2">
    <source>
        <dbReference type="EMBL" id="SNV30444.1"/>
    </source>
</evidence>
<name>A0A239W9R5_9ACTN</name>
<dbReference type="KEGG" id="cgrn:4412665_00413"/>
<dbReference type="AlphaFoldDB" id="A0A239W9R5"/>
<dbReference type="PANTHER" id="PTHR34352">
    <property type="entry name" value="PROTEIN YHFA"/>
    <property type="match status" value="1"/>
</dbReference>
<gene>
    <name evidence="2" type="ORF">SAMEA4412665_00413</name>
</gene>
<dbReference type="InterPro" id="IPR003718">
    <property type="entry name" value="OsmC/Ohr_fam"/>
</dbReference>
<reference evidence="2 3" key="1">
    <citation type="submission" date="2017-06" db="EMBL/GenBank/DDBJ databases">
        <authorList>
            <consortium name="Pathogen Informatics"/>
        </authorList>
    </citation>
    <scope>NUCLEOTIDE SEQUENCE [LARGE SCALE GENOMIC DNA]</scope>
    <source>
        <strain evidence="2 3">NCTC11865</strain>
    </source>
</reference>
<dbReference type="Proteomes" id="UP000215332">
    <property type="component" value="Chromosome 1"/>
</dbReference>
<accession>A0A239W9R5</accession>
<dbReference type="RefSeq" id="WP_065860845.1">
    <property type="nucleotide sequence ID" value="NZ_LT906441.1"/>
</dbReference>
<organism evidence="2 3">
    <name type="scientific">Cutibacterium granulosum</name>
    <dbReference type="NCBI Taxonomy" id="33011"/>
    <lineage>
        <taxon>Bacteria</taxon>
        <taxon>Bacillati</taxon>
        <taxon>Actinomycetota</taxon>
        <taxon>Actinomycetes</taxon>
        <taxon>Propionibacteriales</taxon>
        <taxon>Propionibacteriaceae</taxon>
        <taxon>Cutibacterium</taxon>
    </lineage>
</organism>
<dbReference type="InterPro" id="IPR036102">
    <property type="entry name" value="OsmC/Ohrsf"/>
</dbReference>
<proteinExistence type="predicted"/>
<dbReference type="Gene3D" id="3.30.300.20">
    <property type="match status" value="1"/>
</dbReference>
<feature type="region of interest" description="Disordered" evidence="1">
    <location>
        <begin position="1"/>
        <end position="26"/>
    </location>
</feature>
<evidence type="ECO:0000313" key="3">
    <source>
        <dbReference type="Proteomes" id="UP000215332"/>
    </source>
</evidence>
<sequence>MSSTERKISLTRTSKGEYTATNDRGGTLNLSANGTLDFTPVEALLAAVGACSSVDVDAVTSRHTEPDSFKVTVRADKITTPNAASKLDNLELHYTIDVSTDDERETEKLNTLVARAAQISRDRDCTVSRTVEDPTQVTFFVNGAELD</sequence>
<dbReference type="SUPFAM" id="SSF82784">
    <property type="entry name" value="OsmC-like"/>
    <property type="match status" value="1"/>
</dbReference>
<dbReference type="Pfam" id="PF02566">
    <property type="entry name" value="OsmC"/>
    <property type="match status" value="1"/>
</dbReference>